<organism evidence="1 2">
    <name type="scientific">Iningainema tapete BLCC-T55</name>
    <dbReference type="NCBI Taxonomy" id="2748662"/>
    <lineage>
        <taxon>Bacteria</taxon>
        <taxon>Bacillati</taxon>
        <taxon>Cyanobacteriota</taxon>
        <taxon>Cyanophyceae</taxon>
        <taxon>Nostocales</taxon>
        <taxon>Scytonemataceae</taxon>
        <taxon>Iningainema tapete</taxon>
    </lineage>
</organism>
<comment type="caution">
    <text evidence="1">The sequence shown here is derived from an EMBL/GenBank/DDBJ whole genome shotgun (WGS) entry which is preliminary data.</text>
</comment>
<dbReference type="AlphaFoldDB" id="A0A8J6XEA5"/>
<gene>
    <name evidence="1" type="ORF">ICL16_22700</name>
</gene>
<evidence type="ECO:0000313" key="1">
    <source>
        <dbReference type="EMBL" id="MBD2774800.1"/>
    </source>
</evidence>
<dbReference type="EMBL" id="JACXAE010000072">
    <property type="protein sequence ID" value="MBD2774800.1"/>
    <property type="molecule type" value="Genomic_DNA"/>
</dbReference>
<accession>A0A8J6XEA5</accession>
<dbReference type="Proteomes" id="UP000629098">
    <property type="component" value="Unassembled WGS sequence"/>
</dbReference>
<evidence type="ECO:0000313" key="2">
    <source>
        <dbReference type="Proteomes" id="UP000629098"/>
    </source>
</evidence>
<dbReference type="RefSeq" id="WP_190832288.1">
    <property type="nucleotide sequence ID" value="NZ_CAWPPI010000072.1"/>
</dbReference>
<protein>
    <recommendedName>
        <fullName evidence="3">PEP-CTERM sorting domain-containing protein</fullName>
    </recommendedName>
</protein>
<dbReference type="InterPro" id="IPR015943">
    <property type="entry name" value="WD40/YVTN_repeat-like_dom_sf"/>
</dbReference>
<keyword evidence="2" id="KW-1185">Reference proteome</keyword>
<reference evidence="1" key="1">
    <citation type="submission" date="2020-09" db="EMBL/GenBank/DDBJ databases">
        <title>Iningainema tapete sp. nov. (Scytonemataceae, Cyanobacteria) from greenhouses in central Florida (USA) produces two types of nodularin with biosynthetic potential for microcystin-LR and anabaenopeptins.</title>
        <authorList>
            <person name="Berthold D.E."/>
            <person name="Lefler F.W."/>
            <person name="Huang I.-S."/>
            <person name="Abdulla H."/>
            <person name="Zimba P.V."/>
            <person name="Laughinghouse H.D. IV."/>
        </authorList>
    </citation>
    <scope>NUCLEOTIDE SEQUENCE</scope>
    <source>
        <strain evidence="1">BLCCT55</strain>
    </source>
</reference>
<proteinExistence type="predicted"/>
<dbReference type="Gene3D" id="2.130.10.10">
    <property type="entry name" value="YVTN repeat-like/Quinoprotein amine dehydrogenase"/>
    <property type="match status" value="1"/>
</dbReference>
<evidence type="ECO:0008006" key="3">
    <source>
        <dbReference type="Google" id="ProtNLM"/>
    </source>
</evidence>
<name>A0A8J6XEA5_9CYAN</name>
<sequence length="169" mass="18183">MQFSLLTTKTSTVFVDQPTPLPESLGFVSFLGLTLSPSGNLFVSDFANEIRSYDLETGQLLDDLSTNYTGTVPSNNFIGNLTFTPDEKLYTVGFDFTNNNFGVILRYDGATGNPLPAVGQSGAIFVPTDSRLLRPVGIVYAPINIPEGSSTVGLLSLGALSTILHRKRK</sequence>
<dbReference type="SUPFAM" id="SSF63829">
    <property type="entry name" value="Calcium-dependent phosphotriesterase"/>
    <property type="match status" value="1"/>
</dbReference>